<dbReference type="RefSeq" id="WP_371871776.1">
    <property type="nucleotide sequence ID" value="NZ_JACHXD010000024.1"/>
</dbReference>
<dbReference type="Proteomes" id="UP000541535">
    <property type="component" value="Unassembled WGS sequence"/>
</dbReference>
<dbReference type="EMBL" id="JACHXD010000024">
    <property type="protein sequence ID" value="MBB3122105.1"/>
    <property type="molecule type" value="Genomic_DNA"/>
</dbReference>
<keyword evidence="2" id="KW-0808">Transferase</keyword>
<dbReference type="Pfam" id="PF13673">
    <property type="entry name" value="Acetyltransf_10"/>
    <property type="match status" value="1"/>
</dbReference>
<dbReference type="CDD" id="cd04301">
    <property type="entry name" value="NAT_SF"/>
    <property type="match status" value="1"/>
</dbReference>
<name>A0A7W5FWK2_9BURK</name>
<dbReference type="InterPro" id="IPR039143">
    <property type="entry name" value="GNPNAT1-like"/>
</dbReference>
<dbReference type="InterPro" id="IPR000182">
    <property type="entry name" value="GNAT_dom"/>
</dbReference>
<keyword evidence="2" id="KW-0012">Acyltransferase</keyword>
<feature type="domain" description="N-acetyltransferase" evidence="1">
    <location>
        <begin position="1"/>
        <end position="143"/>
    </location>
</feature>
<dbReference type="AlphaFoldDB" id="A0A7W5FWK2"/>
<dbReference type="GO" id="GO:0004343">
    <property type="term" value="F:glucosamine 6-phosphate N-acetyltransferase activity"/>
    <property type="evidence" value="ECO:0007669"/>
    <property type="project" value="TreeGrafter"/>
</dbReference>
<evidence type="ECO:0000259" key="1">
    <source>
        <dbReference type="PROSITE" id="PS51186"/>
    </source>
</evidence>
<dbReference type="PROSITE" id="PS51186">
    <property type="entry name" value="GNAT"/>
    <property type="match status" value="1"/>
</dbReference>
<keyword evidence="3" id="KW-1185">Reference proteome</keyword>
<protein>
    <submittedName>
        <fullName evidence="2">Putative GNAT family N-acyltransferase</fullName>
    </submittedName>
</protein>
<organism evidence="2 3">
    <name type="scientific">Pseudoduganella violacea</name>
    <dbReference type="NCBI Taxonomy" id="1715466"/>
    <lineage>
        <taxon>Bacteria</taxon>
        <taxon>Pseudomonadati</taxon>
        <taxon>Pseudomonadota</taxon>
        <taxon>Betaproteobacteria</taxon>
        <taxon>Burkholderiales</taxon>
        <taxon>Oxalobacteraceae</taxon>
        <taxon>Telluria group</taxon>
        <taxon>Pseudoduganella</taxon>
    </lineage>
</organism>
<gene>
    <name evidence="2" type="ORF">FHS03_005202</name>
</gene>
<sequence length="143" mass="15656">MSMVQEVRYGAWDQLREYATPIRMEVFVQEQNVPAELEMDEMDAVCLHAVAFDAAGVAIGTGRLLPDGHIGRMAVRKSARGGGVGGALLQGLMAQAKTRGDQTVVLNAQTRAAPFYQNHGFVQRGEEFDEAGIPHIEMTYSFK</sequence>
<proteinExistence type="predicted"/>
<evidence type="ECO:0000313" key="3">
    <source>
        <dbReference type="Proteomes" id="UP000541535"/>
    </source>
</evidence>
<comment type="caution">
    <text evidence="2">The sequence shown here is derived from an EMBL/GenBank/DDBJ whole genome shotgun (WGS) entry which is preliminary data.</text>
</comment>
<dbReference type="SUPFAM" id="SSF55729">
    <property type="entry name" value="Acyl-CoA N-acyltransferases (Nat)"/>
    <property type="match status" value="1"/>
</dbReference>
<dbReference type="PANTHER" id="PTHR13355">
    <property type="entry name" value="GLUCOSAMINE 6-PHOSPHATE N-ACETYLTRANSFERASE"/>
    <property type="match status" value="1"/>
</dbReference>
<dbReference type="InterPro" id="IPR016181">
    <property type="entry name" value="Acyl_CoA_acyltransferase"/>
</dbReference>
<reference evidence="2 3" key="1">
    <citation type="submission" date="2020-08" db="EMBL/GenBank/DDBJ databases">
        <title>Genomic Encyclopedia of Type Strains, Phase III (KMG-III): the genomes of soil and plant-associated and newly described type strains.</title>
        <authorList>
            <person name="Whitman W."/>
        </authorList>
    </citation>
    <scope>NUCLEOTIDE SEQUENCE [LARGE SCALE GENOMIC DNA]</scope>
    <source>
        <strain evidence="2 3">CECT 8897</strain>
    </source>
</reference>
<accession>A0A7W5FWK2</accession>
<evidence type="ECO:0000313" key="2">
    <source>
        <dbReference type="EMBL" id="MBB3122105.1"/>
    </source>
</evidence>
<dbReference type="PANTHER" id="PTHR13355:SF11">
    <property type="entry name" value="GLUCOSAMINE 6-PHOSPHATE N-ACETYLTRANSFERASE"/>
    <property type="match status" value="1"/>
</dbReference>
<dbReference type="Gene3D" id="3.40.630.30">
    <property type="match status" value="1"/>
</dbReference>